<proteinExistence type="predicted"/>
<keyword evidence="3" id="KW-1185">Reference proteome</keyword>
<dbReference type="Proteomes" id="UP000008068">
    <property type="component" value="Unassembled WGS sequence"/>
</dbReference>
<dbReference type="OrthoDB" id="5963at2759"/>
<dbReference type="STRING" id="135651.G0P354"/>
<dbReference type="EMBL" id="GL380037">
    <property type="protein sequence ID" value="EGT43855.1"/>
    <property type="molecule type" value="Genomic_DNA"/>
</dbReference>
<evidence type="ECO:0000313" key="2">
    <source>
        <dbReference type="EMBL" id="EGT43855.1"/>
    </source>
</evidence>
<dbReference type="InterPro" id="IPR015877">
    <property type="entry name" value="MAT1_centre"/>
</dbReference>
<dbReference type="GO" id="GO:0005675">
    <property type="term" value="C:transcription factor TFIIH holo complex"/>
    <property type="evidence" value="ECO:0007669"/>
    <property type="project" value="TreeGrafter"/>
</dbReference>
<accession>G0P354</accession>
<dbReference type="PANTHER" id="PTHR12683">
    <property type="entry name" value="CDK-ACTIVATING KINASE ASSEMBLY FACTOR MAT1"/>
    <property type="match status" value="1"/>
</dbReference>
<dbReference type="Pfam" id="PF06391">
    <property type="entry name" value="MAT1"/>
    <property type="match status" value="1"/>
</dbReference>
<dbReference type="InParanoid" id="G0P354"/>
<feature type="domain" description="MAT1 centre" evidence="1">
    <location>
        <begin position="13"/>
        <end position="100"/>
    </location>
</feature>
<organism evidence="3">
    <name type="scientific">Caenorhabditis brenneri</name>
    <name type="common">Nematode worm</name>
    <dbReference type="NCBI Taxonomy" id="135651"/>
    <lineage>
        <taxon>Eukaryota</taxon>
        <taxon>Metazoa</taxon>
        <taxon>Ecdysozoa</taxon>
        <taxon>Nematoda</taxon>
        <taxon>Chromadorea</taxon>
        <taxon>Rhabditida</taxon>
        <taxon>Rhabditina</taxon>
        <taxon>Rhabditomorpha</taxon>
        <taxon>Rhabditoidea</taxon>
        <taxon>Rhabditidae</taxon>
        <taxon>Peloderinae</taxon>
        <taxon>Caenorhabditis</taxon>
    </lineage>
</organism>
<name>G0P354_CAEBE</name>
<evidence type="ECO:0000259" key="1">
    <source>
        <dbReference type="Pfam" id="PF06391"/>
    </source>
</evidence>
<gene>
    <name evidence="2" type="ORF">CAEBREN_21021</name>
</gene>
<dbReference type="eggNOG" id="KOG3800">
    <property type="taxonomic scope" value="Eukaryota"/>
</dbReference>
<evidence type="ECO:0000313" key="3">
    <source>
        <dbReference type="Proteomes" id="UP000008068"/>
    </source>
</evidence>
<protein>
    <recommendedName>
        <fullName evidence="1">MAT1 centre domain-containing protein</fullName>
    </recommendedName>
</protein>
<sequence length="122" mass="14709">MNSGECHVCNRVLRKNNFREQIYDDPLIDKDTFLRRKLRKIYNLKQDDYATLKEKSGDYQERFETLVYNLVLEADVMETNAEISAFEEKNKELIDRNKTSSMLRLDHYLLQLFMLYINQELC</sequence>
<dbReference type="PANTHER" id="PTHR12683:SF13">
    <property type="entry name" value="CDK-ACTIVATING KINASE ASSEMBLY FACTOR MAT1"/>
    <property type="match status" value="1"/>
</dbReference>
<dbReference type="GO" id="GO:0006281">
    <property type="term" value="P:DNA repair"/>
    <property type="evidence" value="ECO:0007669"/>
    <property type="project" value="TreeGrafter"/>
</dbReference>
<reference evidence="3" key="1">
    <citation type="submission" date="2011-07" db="EMBL/GenBank/DDBJ databases">
        <authorList>
            <consortium name="Caenorhabditis brenneri Sequencing and Analysis Consortium"/>
            <person name="Wilson R.K."/>
        </authorList>
    </citation>
    <scope>NUCLEOTIDE SEQUENCE [LARGE SCALE GENOMIC DNA]</scope>
    <source>
        <strain evidence="3">PB2801</strain>
    </source>
</reference>
<dbReference type="HOGENOM" id="CLU_2028747_0_0_1"/>
<dbReference type="GO" id="GO:0006357">
    <property type="term" value="P:regulation of transcription by RNA polymerase II"/>
    <property type="evidence" value="ECO:0007669"/>
    <property type="project" value="TreeGrafter"/>
</dbReference>
<dbReference type="AlphaFoldDB" id="G0P354"/>